<dbReference type="EMBL" id="JACEIQ010000017">
    <property type="protein sequence ID" value="MBA4495683.1"/>
    <property type="molecule type" value="Genomic_DNA"/>
</dbReference>
<feature type="binding site" evidence="18">
    <location>
        <position position="51"/>
    </location>
    <ligand>
        <name>Zn(2+)</name>
        <dbReference type="ChEBI" id="CHEBI:29105"/>
        <note>catalytic</note>
    </ligand>
</feature>
<dbReference type="UniPathway" id="UPA00275">
    <property type="reaction ID" value="UER00401"/>
</dbReference>
<feature type="binding site" evidence="17">
    <location>
        <position position="223"/>
    </location>
    <ligand>
        <name>NADP(+)</name>
        <dbReference type="ChEBI" id="CHEBI:58349"/>
    </ligand>
</feature>
<comment type="cofactor">
    <cofactor evidence="15 18">
        <name>Zn(2+)</name>
        <dbReference type="ChEBI" id="CHEBI:29105"/>
    </cofactor>
    <text evidence="15 18">Binds 1 zinc ion.</text>
</comment>
<feature type="binding site" evidence="17">
    <location>
        <position position="208"/>
    </location>
    <ligand>
        <name>substrate</name>
    </ligand>
</feature>
<dbReference type="NCBIfam" id="TIGR00326">
    <property type="entry name" value="eubact_ribD"/>
    <property type="match status" value="1"/>
</dbReference>
<keyword evidence="21" id="KW-1185">Reference proteome</keyword>
<dbReference type="SUPFAM" id="SSF53927">
    <property type="entry name" value="Cytidine deaminase-like"/>
    <property type="match status" value="1"/>
</dbReference>
<keyword evidence="11 15" id="KW-0560">Oxidoreductase</keyword>
<dbReference type="PROSITE" id="PS51747">
    <property type="entry name" value="CYT_DCMP_DEAMINASES_2"/>
    <property type="match status" value="1"/>
</dbReference>
<comment type="caution">
    <text evidence="20">The sequence shown here is derived from an EMBL/GenBank/DDBJ whole genome shotgun (WGS) entry which is preliminary data.</text>
</comment>
<dbReference type="InterPro" id="IPR050765">
    <property type="entry name" value="Riboflavin_Biosynth_HTPR"/>
</dbReference>
<organism evidence="20 21">
    <name type="scientific">Paenactinomyces guangxiensis</name>
    <dbReference type="NCBI Taxonomy" id="1490290"/>
    <lineage>
        <taxon>Bacteria</taxon>
        <taxon>Bacillati</taxon>
        <taxon>Bacillota</taxon>
        <taxon>Bacilli</taxon>
        <taxon>Bacillales</taxon>
        <taxon>Thermoactinomycetaceae</taxon>
        <taxon>Paenactinomyces</taxon>
    </lineage>
</organism>
<protein>
    <recommendedName>
        <fullName evidence="15">Riboflavin biosynthesis protein RibD</fullName>
    </recommendedName>
    <domain>
        <recommendedName>
            <fullName evidence="15">Diaminohydroxyphosphoribosylaminopyrimidine deaminase</fullName>
            <shortName evidence="15">DRAP deaminase</shortName>
            <ecNumber evidence="15">3.5.4.26</ecNumber>
        </recommendedName>
        <alternativeName>
            <fullName evidence="15">Riboflavin-specific deaminase</fullName>
        </alternativeName>
    </domain>
    <domain>
        <recommendedName>
            <fullName evidence="15">5-amino-6-(5-phosphoribosylamino)uracil reductase</fullName>
            <ecNumber evidence="15">1.1.1.193</ecNumber>
        </recommendedName>
        <alternativeName>
            <fullName evidence="15">HTP reductase</fullName>
        </alternativeName>
    </domain>
</protein>
<dbReference type="GO" id="GO:0009231">
    <property type="term" value="P:riboflavin biosynthetic process"/>
    <property type="evidence" value="ECO:0007669"/>
    <property type="project" value="UniProtKB-UniPathway"/>
</dbReference>
<keyword evidence="12" id="KW-0511">Multifunctional enzyme</keyword>
<feature type="binding site" evidence="18">
    <location>
        <position position="76"/>
    </location>
    <ligand>
        <name>Zn(2+)</name>
        <dbReference type="ChEBI" id="CHEBI:29105"/>
        <note>catalytic</note>
    </ligand>
</feature>
<dbReference type="AlphaFoldDB" id="A0A7W1WTA7"/>
<evidence type="ECO:0000259" key="19">
    <source>
        <dbReference type="PROSITE" id="PS51747"/>
    </source>
</evidence>
<dbReference type="Proteomes" id="UP000535491">
    <property type="component" value="Unassembled WGS sequence"/>
</dbReference>
<keyword evidence="8 15" id="KW-0378">Hydrolase</keyword>
<feature type="binding site" evidence="17">
    <location>
        <begin position="295"/>
        <end position="301"/>
    </location>
    <ligand>
        <name>NADP(+)</name>
        <dbReference type="ChEBI" id="CHEBI:58349"/>
    </ligand>
</feature>
<evidence type="ECO:0000256" key="1">
    <source>
        <dbReference type="ARBA" id="ARBA00002151"/>
    </source>
</evidence>
<dbReference type="InterPro" id="IPR004794">
    <property type="entry name" value="Eubact_RibD"/>
</dbReference>
<evidence type="ECO:0000256" key="15">
    <source>
        <dbReference type="PIRNR" id="PIRNR006769"/>
    </source>
</evidence>
<keyword evidence="9 15" id="KW-0862">Zinc</keyword>
<evidence type="ECO:0000256" key="4">
    <source>
        <dbReference type="ARBA" id="ARBA00005259"/>
    </source>
</evidence>
<feature type="binding site" evidence="18">
    <location>
        <position position="85"/>
    </location>
    <ligand>
        <name>Zn(2+)</name>
        <dbReference type="ChEBI" id="CHEBI:29105"/>
        <note>catalytic</note>
    </ligand>
</feature>
<comment type="catalytic activity">
    <reaction evidence="13 15">
        <text>5-amino-6-(5-phospho-D-ribitylamino)uracil + NADP(+) = 5-amino-6-(5-phospho-D-ribosylamino)uracil + NADPH + H(+)</text>
        <dbReference type="Rhea" id="RHEA:17845"/>
        <dbReference type="ChEBI" id="CHEBI:15378"/>
        <dbReference type="ChEBI" id="CHEBI:57783"/>
        <dbReference type="ChEBI" id="CHEBI:58349"/>
        <dbReference type="ChEBI" id="CHEBI:58421"/>
        <dbReference type="ChEBI" id="CHEBI:58453"/>
        <dbReference type="EC" id="1.1.1.193"/>
    </reaction>
</comment>
<feature type="active site" description="Proton donor" evidence="16">
    <location>
        <position position="53"/>
    </location>
</feature>
<dbReference type="GO" id="GO:0050661">
    <property type="term" value="F:NADP binding"/>
    <property type="evidence" value="ECO:0007669"/>
    <property type="project" value="InterPro"/>
</dbReference>
<dbReference type="InterPro" id="IPR016193">
    <property type="entry name" value="Cytidine_deaminase-like"/>
</dbReference>
<keyword evidence="6 15" id="KW-0686">Riboflavin biosynthesis</keyword>
<evidence type="ECO:0000256" key="14">
    <source>
        <dbReference type="ARBA" id="ARBA00049886"/>
    </source>
</evidence>
<evidence type="ECO:0000256" key="12">
    <source>
        <dbReference type="ARBA" id="ARBA00023268"/>
    </source>
</evidence>
<keyword evidence="7 15" id="KW-0479">Metal-binding</keyword>
<evidence type="ECO:0000256" key="17">
    <source>
        <dbReference type="PIRSR" id="PIRSR006769-2"/>
    </source>
</evidence>
<evidence type="ECO:0000256" key="3">
    <source>
        <dbReference type="ARBA" id="ARBA00004910"/>
    </source>
</evidence>
<dbReference type="InterPro" id="IPR016192">
    <property type="entry name" value="APOBEC/CMP_deaminase_Zn-bd"/>
</dbReference>
<feature type="binding site" evidence="17">
    <location>
        <position position="197"/>
    </location>
    <ligand>
        <name>NADP(+)</name>
        <dbReference type="ChEBI" id="CHEBI:58349"/>
    </ligand>
</feature>
<feature type="binding site" evidence="17">
    <location>
        <position position="205"/>
    </location>
    <ligand>
        <name>substrate</name>
    </ligand>
</feature>
<dbReference type="EC" id="3.5.4.26" evidence="15"/>
<dbReference type="PIRSF" id="PIRSF006769">
    <property type="entry name" value="RibD"/>
    <property type="match status" value="1"/>
</dbReference>
<sequence>MSKHEDWMRLAYELAKSAAGQTSPNPMVGAVAVKEGRIIGSGAHLKAGTPHAEVYALNMAGAEAKGCTLYVTLEPCVHYGRTPPCTEKIISCGVKQVVIGSVDPDRNVSGKGISRMREAGIEVISGVLETECLKLNEAYFHHRRTGKPFVTLKTATTLDGKIATAGGDSRWITGEASRQYVHQLRHRYDAILVGVGTVLADNPRLTTRLETGGVNPLRVIVDSSLRIPIDANVVDTSEAPTWIFTTEARDFEKEKRLREKGVEVIPAGAGPRVGWEPLLRHLGEKGILSLLVEGGGEVNASLLSENRVQKVIAFIAPKLIGGKDSPTSVEGESPAKMAEARTLCDISIEQFGQDLCVTGYIVNE</sequence>
<feature type="domain" description="CMP/dCMP-type deaminase" evidence="19">
    <location>
        <begin position="2"/>
        <end position="124"/>
    </location>
</feature>
<feature type="binding site" evidence="17">
    <location>
        <position position="171"/>
    </location>
    <ligand>
        <name>NADP(+)</name>
        <dbReference type="ChEBI" id="CHEBI:58349"/>
    </ligand>
</feature>
<reference evidence="20 21" key="1">
    <citation type="submission" date="2020-07" db="EMBL/GenBank/DDBJ databases">
        <authorList>
            <person name="Feng H."/>
        </authorList>
    </citation>
    <scope>NUCLEOTIDE SEQUENCE [LARGE SCALE GENOMIC DNA]</scope>
    <source>
        <strain evidence="21">s-10</strain>
    </source>
</reference>
<comment type="function">
    <text evidence="1 15">Converts 2,5-diamino-6-(ribosylamino)-4(3h)-pyrimidinone 5'-phosphate into 5-amino-6-(ribosylamino)-2,4(1h,3h)-pyrimidinedione 5'-phosphate.</text>
</comment>
<evidence type="ECO:0000256" key="2">
    <source>
        <dbReference type="ARBA" id="ARBA00004882"/>
    </source>
</evidence>
<gene>
    <name evidence="20" type="primary">ribD</name>
    <name evidence="20" type="ORF">H1191_15420</name>
</gene>
<evidence type="ECO:0000313" key="20">
    <source>
        <dbReference type="EMBL" id="MBA4495683.1"/>
    </source>
</evidence>
<dbReference type="FunFam" id="3.40.140.10:FF:000025">
    <property type="entry name" value="Riboflavin biosynthesis protein RibD"/>
    <property type="match status" value="1"/>
</dbReference>
<dbReference type="GO" id="GO:0008835">
    <property type="term" value="F:diaminohydroxyphosphoribosylaminopyrimidine deaminase activity"/>
    <property type="evidence" value="ECO:0007669"/>
    <property type="project" value="UniProtKB-EC"/>
</dbReference>
<evidence type="ECO:0000256" key="8">
    <source>
        <dbReference type="ARBA" id="ARBA00022801"/>
    </source>
</evidence>
<comment type="pathway">
    <text evidence="3 15">Cofactor biosynthesis; riboflavin biosynthesis; 5-amino-6-(D-ribitylamino)uracil from GTP: step 3/4.</text>
</comment>
<accession>A0A7W1WTA7</accession>
<evidence type="ECO:0000313" key="21">
    <source>
        <dbReference type="Proteomes" id="UP000535491"/>
    </source>
</evidence>
<dbReference type="SUPFAM" id="SSF53597">
    <property type="entry name" value="Dihydrofolate reductase-like"/>
    <property type="match status" value="1"/>
</dbReference>
<feature type="binding site" evidence="17">
    <location>
        <position position="293"/>
    </location>
    <ligand>
        <name>substrate</name>
    </ligand>
</feature>
<feature type="binding site" evidence="17">
    <location>
        <position position="155"/>
    </location>
    <ligand>
        <name>NADP(+)</name>
        <dbReference type="ChEBI" id="CHEBI:58349"/>
    </ligand>
</feature>
<dbReference type="PANTHER" id="PTHR38011:SF7">
    <property type="entry name" value="2,5-DIAMINO-6-RIBOSYLAMINO-4(3H)-PYRIMIDINONE 5'-PHOSPHATE REDUCTASE"/>
    <property type="match status" value="1"/>
</dbReference>
<comment type="catalytic activity">
    <reaction evidence="14 15">
        <text>2,5-diamino-6-hydroxy-4-(5-phosphoribosylamino)-pyrimidine + H2O + H(+) = 5-amino-6-(5-phospho-D-ribosylamino)uracil + NH4(+)</text>
        <dbReference type="Rhea" id="RHEA:21868"/>
        <dbReference type="ChEBI" id="CHEBI:15377"/>
        <dbReference type="ChEBI" id="CHEBI:15378"/>
        <dbReference type="ChEBI" id="CHEBI:28938"/>
        <dbReference type="ChEBI" id="CHEBI:58453"/>
        <dbReference type="ChEBI" id="CHEBI:58614"/>
        <dbReference type="EC" id="3.5.4.26"/>
    </reaction>
</comment>
<dbReference type="InterPro" id="IPR024072">
    <property type="entry name" value="DHFR-like_dom_sf"/>
</dbReference>
<dbReference type="InterPro" id="IPR002125">
    <property type="entry name" value="CMP_dCMP_dom"/>
</dbReference>
<dbReference type="Gene3D" id="3.40.140.10">
    <property type="entry name" value="Cytidine Deaminase, domain 2"/>
    <property type="match status" value="1"/>
</dbReference>
<dbReference type="InterPro" id="IPR002734">
    <property type="entry name" value="RibDG_C"/>
</dbReference>
<dbReference type="NCBIfam" id="TIGR00227">
    <property type="entry name" value="ribD_Cterm"/>
    <property type="match status" value="1"/>
</dbReference>
<dbReference type="GO" id="GO:0008270">
    <property type="term" value="F:zinc ion binding"/>
    <property type="evidence" value="ECO:0007669"/>
    <property type="project" value="InterPro"/>
</dbReference>
<dbReference type="Pfam" id="PF00383">
    <property type="entry name" value="dCMP_cyt_deam_1"/>
    <property type="match status" value="1"/>
</dbReference>
<evidence type="ECO:0000256" key="16">
    <source>
        <dbReference type="PIRSR" id="PIRSR006769-1"/>
    </source>
</evidence>
<dbReference type="EC" id="1.1.1.193" evidence="15"/>
<feature type="binding site" evidence="17">
    <location>
        <position position="185"/>
    </location>
    <ligand>
        <name>substrate</name>
    </ligand>
</feature>
<evidence type="ECO:0000256" key="6">
    <source>
        <dbReference type="ARBA" id="ARBA00022619"/>
    </source>
</evidence>
<feature type="binding site" evidence="17">
    <location>
        <position position="169"/>
    </location>
    <ligand>
        <name>NADP(+)</name>
        <dbReference type="ChEBI" id="CHEBI:58349"/>
    </ligand>
</feature>
<comment type="similarity">
    <text evidence="5 15">In the C-terminal section; belongs to the HTP reductase family.</text>
</comment>
<evidence type="ECO:0000256" key="10">
    <source>
        <dbReference type="ARBA" id="ARBA00022857"/>
    </source>
</evidence>
<name>A0A7W1WTA7_9BACL</name>
<evidence type="ECO:0000256" key="18">
    <source>
        <dbReference type="PIRSR" id="PIRSR006769-3"/>
    </source>
</evidence>
<proteinExistence type="inferred from homology"/>
<dbReference type="Gene3D" id="3.40.430.10">
    <property type="entry name" value="Dihydrofolate Reductase, subunit A"/>
    <property type="match status" value="1"/>
</dbReference>
<dbReference type="RefSeq" id="WP_181753382.1">
    <property type="nucleotide sequence ID" value="NZ_JACEIQ010000017.1"/>
</dbReference>
<dbReference type="PANTHER" id="PTHR38011">
    <property type="entry name" value="DIHYDROFOLATE REDUCTASE FAMILY PROTEIN (AFU_ORTHOLOGUE AFUA_8G06820)"/>
    <property type="match status" value="1"/>
</dbReference>
<evidence type="ECO:0000256" key="13">
    <source>
        <dbReference type="ARBA" id="ARBA00049861"/>
    </source>
</evidence>
<dbReference type="InterPro" id="IPR011549">
    <property type="entry name" value="RibD_C"/>
</dbReference>
<evidence type="ECO:0000256" key="5">
    <source>
        <dbReference type="ARBA" id="ARBA00007417"/>
    </source>
</evidence>
<evidence type="ECO:0000256" key="11">
    <source>
        <dbReference type="ARBA" id="ARBA00023002"/>
    </source>
</evidence>
<dbReference type="Pfam" id="PF01872">
    <property type="entry name" value="RibD_C"/>
    <property type="match status" value="1"/>
</dbReference>
<keyword evidence="10 15" id="KW-0521">NADP</keyword>
<comment type="pathway">
    <text evidence="2 15">Cofactor biosynthesis; riboflavin biosynthesis; 5-amino-6-(D-ribitylamino)uracil from GTP: step 2/4.</text>
</comment>
<feature type="binding site" evidence="17">
    <location>
        <position position="201"/>
    </location>
    <ligand>
        <name>NADP(+)</name>
        <dbReference type="ChEBI" id="CHEBI:58349"/>
    </ligand>
</feature>
<dbReference type="CDD" id="cd01284">
    <property type="entry name" value="Riboflavin_deaminase-reductase"/>
    <property type="match status" value="1"/>
</dbReference>
<evidence type="ECO:0000256" key="7">
    <source>
        <dbReference type="ARBA" id="ARBA00022723"/>
    </source>
</evidence>
<dbReference type="PROSITE" id="PS00903">
    <property type="entry name" value="CYT_DCMP_DEAMINASES_1"/>
    <property type="match status" value="1"/>
</dbReference>
<dbReference type="GO" id="GO:0008703">
    <property type="term" value="F:5-amino-6-(5-phosphoribosylamino)uracil reductase activity"/>
    <property type="evidence" value="ECO:0007669"/>
    <property type="project" value="UniProtKB-EC"/>
</dbReference>
<comment type="similarity">
    <text evidence="4 15">In the N-terminal section; belongs to the cytidine and deoxycytidylate deaminase family.</text>
</comment>
<evidence type="ECO:0000256" key="9">
    <source>
        <dbReference type="ARBA" id="ARBA00022833"/>
    </source>
</evidence>